<proteinExistence type="predicted"/>
<accession>A0A0C3UX03</accession>
<dbReference type="AlphaFoldDB" id="G7IK32"/>
<evidence type="ECO:0000259" key="2">
    <source>
        <dbReference type="SMART" id="SM00256"/>
    </source>
</evidence>
<feature type="domain" description="F-box" evidence="2">
    <location>
        <begin position="170"/>
        <end position="210"/>
    </location>
</feature>
<organism evidence="3 5">
    <name type="scientific">Medicago truncatula</name>
    <name type="common">Barrel medic</name>
    <name type="synonym">Medicago tribuloides</name>
    <dbReference type="NCBI Taxonomy" id="3880"/>
    <lineage>
        <taxon>Eukaryota</taxon>
        <taxon>Viridiplantae</taxon>
        <taxon>Streptophyta</taxon>
        <taxon>Embryophyta</taxon>
        <taxon>Tracheophyta</taxon>
        <taxon>Spermatophyta</taxon>
        <taxon>Magnoliopsida</taxon>
        <taxon>eudicotyledons</taxon>
        <taxon>Gunneridae</taxon>
        <taxon>Pentapetalae</taxon>
        <taxon>rosids</taxon>
        <taxon>fabids</taxon>
        <taxon>Fabales</taxon>
        <taxon>Fabaceae</taxon>
        <taxon>Papilionoideae</taxon>
        <taxon>50 kb inversion clade</taxon>
        <taxon>NPAAA clade</taxon>
        <taxon>Hologalegina</taxon>
        <taxon>IRL clade</taxon>
        <taxon>Trifolieae</taxon>
        <taxon>Medicago</taxon>
    </lineage>
</organism>
<name>G7IK32_MEDTR</name>
<dbReference type="Proteomes" id="UP000002051">
    <property type="component" value="Chromosome 2"/>
</dbReference>
<reference evidence="3 5" key="1">
    <citation type="journal article" date="2011" name="Nature">
        <title>The Medicago genome provides insight into the evolution of rhizobial symbioses.</title>
        <authorList>
            <person name="Young N.D."/>
            <person name="Debelle F."/>
            <person name="Oldroyd G.E."/>
            <person name="Geurts R."/>
            <person name="Cannon S.B."/>
            <person name="Udvardi M.K."/>
            <person name="Benedito V.A."/>
            <person name="Mayer K.F."/>
            <person name="Gouzy J."/>
            <person name="Schoof H."/>
            <person name="Van de Peer Y."/>
            <person name="Proost S."/>
            <person name="Cook D.R."/>
            <person name="Meyers B.C."/>
            <person name="Spannagl M."/>
            <person name="Cheung F."/>
            <person name="De Mita S."/>
            <person name="Krishnakumar V."/>
            <person name="Gundlach H."/>
            <person name="Zhou S."/>
            <person name="Mudge J."/>
            <person name="Bharti A.K."/>
            <person name="Murray J.D."/>
            <person name="Naoumkina M.A."/>
            <person name="Rosen B."/>
            <person name="Silverstein K.A."/>
            <person name="Tang H."/>
            <person name="Rombauts S."/>
            <person name="Zhao P.X."/>
            <person name="Zhou P."/>
            <person name="Barbe V."/>
            <person name="Bardou P."/>
            <person name="Bechner M."/>
            <person name="Bellec A."/>
            <person name="Berger A."/>
            <person name="Berges H."/>
            <person name="Bidwell S."/>
            <person name="Bisseling T."/>
            <person name="Choisne N."/>
            <person name="Couloux A."/>
            <person name="Denny R."/>
            <person name="Deshpande S."/>
            <person name="Dai X."/>
            <person name="Doyle J.J."/>
            <person name="Dudez A.M."/>
            <person name="Farmer A.D."/>
            <person name="Fouteau S."/>
            <person name="Franken C."/>
            <person name="Gibelin C."/>
            <person name="Gish J."/>
            <person name="Goldstein S."/>
            <person name="Gonzalez A.J."/>
            <person name="Green P.J."/>
            <person name="Hallab A."/>
            <person name="Hartog M."/>
            <person name="Hua A."/>
            <person name="Humphray S.J."/>
            <person name="Jeong D.H."/>
            <person name="Jing Y."/>
            <person name="Jocker A."/>
            <person name="Kenton S.M."/>
            <person name="Kim D.J."/>
            <person name="Klee K."/>
            <person name="Lai H."/>
            <person name="Lang C."/>
            <person name="Lin S."/>
            <person name="Macmil S.L."/>
            <person name="Magdelenat G."/>
            <person name="Matthews L."/>
            <person name="McCorrison J."/>
            <person name="Monaghan E.L."/>
            <person name="Mun J.H."/>
            <person name="Najar F.Z."/>
            <person name="Nicholson C."/>
            <person name="Noirot C."/>
            <person name="O'Bleness M."/>
            <person name="Paule C.R."/>
            <person name="Poulain J."/>
            <person name="Prion F."/>
            <person name="Qin B."/>
            <person name="Qu C."/>
            <person name="Retzel E.F."/>
            <person name="Riddle C."/>
            <person name="Sallet E."/>
            <person name="Samain S."/>
            <person name="Samson N."/>
            <person name="Sanders I."/>
            <person name="Saurat O."/>
            <person name="Scarpelli C."/>
            <person name="Schiex T."/>
            <person name="Segurens B."/>
            <person name="Severin A.J."/>
            <person name="Sherrier D.J."/>
            <person name="Shi R."/>
            <person name="Sims S."/>
            <person name="Singer S.R."/>
            <person name="Sinharoy S."/>
            <person name="Sterck L."/>
            <person name="Viollet A."/>
            <person name="Wang B.B."/>
            <person name="Wang K."/>
            <person name="Wang M."/>
            <person name="Wang X."/>
            <person name="Warfsmann J."/>
            <person name="Weissenbach J."/>
            <person name="White D.D."/>
            <person name="White J.D."/>
            <person name="Wiley G.B."/>
            <person name="Wincker P."/>
            <person name="Xing Y."/>
            <person name="Yang L."/>
            <person name="Yao Z."/>
            <person name="Ying F."/>
            <person name="Zhai J."/>
            <person name="Zhou L."/>
            <person name="Zuber A."/>
            <person name="Denarie J."/>
            <person name="Dixon R.A."/>
            <person name="May G.D."/>
            <person name="Schwartz D.C."/>
            <person name="Rogers J."/>
            <person name="Quetier F."/>
            <person name="Town C.D."/>
            <person name="Roe B.A."/>
        </authorList>
    </citation>
    <scope>NUCLEOTIDE SEQUENCE [LARGE SCALE GENOMIC DNA]</scope>
    <source>
        <strain evidence="3">A17</strain>
        <strain evidence="4 5">cv. Jemalong A17</strain>
    </source>
</reference>
<dbReference type="SMART" id="SM00256">
    <property type="entry name" value="FBOX"/>
    <property type="match status" value="1"/>
</dbReference>
<dbReference type="InterPro" id="IPR001810">
    <property type="entry name" value="F-box_dom"/>
</dbReference>
<evidence type="ECO:0000313" key="3">
    <source>
        <dbReference type="EMBL" id="AES63642.2"/>
    </source>
</evidence>
<dbReference type="HOGENOM" id="CLU_1263207_0_0_1"/>
<dbReference type="Gene3D" id="1.20.1280.50">
    <property type="match status" value="1"/>
</dbReference>
<dbReference type="EMBL" id="CM001218">
    <property type="protein sequence ID" value="AES63642.2"/>
    <property type="molecule type" value="Genomic_DNA"/>
</dbReference>
<dbReference type="InterPro" id="IPR036047">
    <property type="entry name" value="F-box-like_dom_sf"/>
</dbReference>
<protein>
    <submittedName>
        <fullName evidence="3">F-box protein</fullName>
    </submittedName>
</protein>
<feature type="compositionally biased region" description="Polar residues" evidence="1">
    <location>
        <begin position="145"/>
        <end position="155"/>
    </location>
</feature>
<dbReference type="SUPFAM" id="SSF81383">
    <property type="entry name" value="F-box domain"/>
    <property type="match status" value="1"/>
</dbReference>
<dbReference type="EnsemblPlants" id="AES63642">
    <property type="protein sequence ID" value="AES63642"/>
    <property type="gene ID" value="MTR_2g010930"/>
</dbReference>
<reference evidence="4" key="3">
    <citation type="submission" date="2015-04" db="UniProtKB">
        <authorList>
            <consortium name="EnsemblPlants"/>
        </authorList>
    </citation>
    <scope>IDENTIFICATION</scope>
    <source>
        <strain evidence="4">cv. Jemalong A17</strain>
    </source>
</reference>
<evidence type="ECO:0000256" key="1">
    <source>
        <dbReference type="SAM" id="MobiDB-lite"/>
    </source>
</evidence>
<feature type="region of interest" description="Disordered" evidence="1">
    <location>
        <begin position="142"/>
        <end position="165"/>
    </location>
</feature>
<evidence type="ECO:0000313" key="4">
    <source>
        <dbReference type="EnsemblPlants" id="AES63642"/>
    </source>
</evidence>
<evidence type="ECO:0000313" key="5">
    <source>
        <dbReference type="Proteomes" id="UP000002051"/>
    </source>
</evidence>
<keyword evidence="5" id="KW-1185">Reference proteome</keyword>
<dbReference type="PaxDb" id="3880-AES63642"/>
<accession>G7IK32</accession>
<reference evidence="3 5" key="2">
    <citation type="journal article" date="2014" name="BMC Genomics">
        <title>An improved genome release (version Mt4.0) for the model legume Medicago truncatula.</title>
        <authorList>
            <person name="Tang H."/>
            <person name="Krishnakumar V."/>
            <person name="Bidwell S."/>
            <person name="Rosen B."/>
            <person name="Chan A."/>
            <person name="Zhou S."/>
            <person name="Gentzbittel L."/>
            <person name="Childs K.L."/>
            <person name="Yandell M."/>
            <person name="Gundlach H."/>
            <person name="Mayer K.F."/>
            <person name="Schwartz D.C."/>
            <person name="Town C.D."/>
        </authorList>
    </citation>
    <scope>GENOME REANNOTATION</scope>
    <source>
        <strain evidence="4 5">cv. Jemalong A17</strain>
    </source>
</reference>
<sequence>MKMKIIGVEEPWTRRSSFRGTFVINLKKLMVAMLLDLAMDCYVCSDYNDSPFVINLKKLKAYVESLVSDICGERKGGKFWCYNSFSYNTHFLQDVYVPLKSFFLVLKVLFYNSSSVCLETYTTTTSDLTLIHQSVNRQNRHQHRFQSPSSMSNPPAKSHDKPDVESSEILSYDVIAEVLSFSDVKSLMPMRCVCKSWKSIIFDSEFIKLHLKRSARNLT</sequence>
<dbReference type="Pfam" id="PF00646">
    <property type="entry name" value="F-box"/>
    <property type="match status" value="1"/>
</dbReference>
<gene>
    <name evidence="3" type="ordered locus">MTR_2g010930</name>
</gene>